<keyword evidence="6" id="KW-0804">Transcription</keyword>
<feature type="domain" description="BZIP" evidence="10">
    <location>
        <begin position="185"/>
        <end position="200"/>
    </location>
</feature>
<evidence type="ECO:0000256" key="1">
    <source>
        <dbReference type="ARBA" id="ARBA00004049"/>
    </source>
</evidence>
<dbReference type="Proteomes" id="UP001327957">
    <property type="component" value="Unassembled WGS sequence"/>
</dbReference>
<feature type="region of interest" description="Disordered" evidence="9">
    <location>
        <begin position="308"/>
        <end position="345"/>
    </location>
</feature>
<feature type="compositionally biased region" description="Pro residues" evidence="9">
    <location>
        <begin position="251"/>
        <end position="269"/>
    </location>
</feature>
<dbReference type="InterPro" id="IPR046347">
    <property type="entry name" value="bZIP_sf"/>
</dbReference>
<comment type="caution">
    <text evidence="11">The sequence shown here is derived from an EMBL/GenBank/DDBJ whole genome shotgun (WGS) entry which is preliminary data.</text>
</comment>
<evidence type="ECO:0000256" key="3">
    <source>
        <dbReference type="ARBA" id="ARBA00007163"/>
    </source>
</evidence>
<feature type="compositionally biased region" description="Low complexity" evidence="9">
    <location>
        <begin position="55"/>
        <end position="68"/>
    </location>
</feature>
<feature type="compositionally biased region" description="Basic and acidic residues" evidence="9">
    <location>
        <begin position="91"/>
        <end position="103"/>
    </location>
</feature>
<evidence type="ECO:0000256" key="6">
    <source>
        <dbReference type="ARBA" id="ARBA00023163"/>
    </source>
</evidence>
<sequence length="345" mass="36960">MLSQNRSLKMQSASPSPSANTTTNTDAHLHAQLELLSKHTTPNSSDNATAPSRGARSQASNPSSASPAHGYSNGSTSPPTDVLPPIANNHADSEAHIHPDLRARAAHAPAVNMMPAGVSSQPQQQQQPPPPPPQPQQPQQQQQIAPPPTTAGPSTAPPIHSPPSGMALDETAEGRKAKRELSQSKRAAQNRAAQRAFRQRKEGYIKKLEQQVRDYMEMEQQYKATQSENYALREYVIHLQSRLLDVQGEVPQPPPNVNLQHPPMPPPAAVPTSGPEVAPSNGGAGPLEAVAQAVAGLQAQEQLAERQQFTSKGFQAEQVKDEARRESEEIDPQLPDGLPAPTASM</sequence>
<comment type="subcellular location">
    <subcellularLocation>
        <location evidence="2">Nucleus</location>
    </subcellularLocation>
</comment>
<feature type="region of interest" description="Disordered" evidence="9">
    <location>
        <begin position="251"/>
        <end position="285"/>
    </location>
</feature>
<feature type="compositionally biased region" description="Low complexity" evidence="9">
    <location>
        <begin position="12"/>
        <end position="25"/>
    </location>
</feature>
<evidence type="ECO:0000313" key="12">
    <source>
        <dbReference type="Proteomes" id="UP001327957"/>
    </source>
</evidence>
<dbReference type="PROSITE" id="PS00036">
    <property type="entry name" value="BZIP_BASIC"/>
    <property type="match status" value="1"/>
</dbReference>
<evidence type="ECO:0000256" key="7">
    <source>
        <dbReference type="ARBA" id="ARBA00023242"/>
    </source>
</evidence>
<evidence type="ECO:0000256" key="5">
    <source>
        <dbReference type="ARBA" id="ARBA00023125"/>
    </source>
</evidence>
<feature type="compositionally biased region" description="Pro residues" evidence="9">
    <location>
        <begin position="145"/>
        <end position="161"/>
    </location>
</feature>
<dbReference type="SUPFAM" id="SSF57959">
    <property type="entry name" value="Leucine zipper domain"/>
    <property type="match status" value="1"/>
</dbReference>
<gene>
    <name evidence="11" type="ORF">QIS74_06001</name>
</gene>
<comment type="similarity">
    <text evidence="3">Belongs to the bZIP family.</text>
</comment>
<keyword evidence="7" id="KW-0539">Nucleus</keyword>
<dbReference type="AlphaFoldDB" id="A0AAV9TGK5"/>
<dbReference type="GO" id="GO:0090575">
    <property type="term" value="C:RNA polymerase II transcription regulator complex"/>
    <property type="evidence" value="ECO:0007669"/>
    <property type="project" value="TreeGrafter"/>
</dbReference>
<dbReference type="Pfam" id="PF00170">
    <property type="entry name" value="bZIP_1"/>
    <property type="match status" value="1"/>
</dbReference>
<evidence type="ECO:0000256" key="4">
    <source>
        <dbReference type="ARBA" id="ARBA00023015"/>
    </source>
</evidence>
<dbReference type="PANTHER" id="PTHR40621">
    <property type="entry name" value="TRANSCRIPTION FACTOR KAPC-RELATED"/>
    <property type="match status" value="1"/>
</dbReference>
<feature type="compositionally biased region" description="Basic and acidic residues" evidence="9">
    <location>
        <begin position="318"/>
        <end position="327"/>
    </location>
</feature>
<name>A0AAV9TGK5_9PEZI</name>
<evidence type="ECO:0000313" key="11">
    <source>
        <dbReference type="EMBL" id="KAK6220499.1"/>
    </source>
</evidence>
<reference evidence="11 12" key="1">
    <citation type="submission" date="2023-04" db="EMBL/GenBank/DDBJ databases">
        <title>Colletotrichum tabacum stain YC1 causing leaf anthracnose on Nicotiana tabacum(L.) cv.</title>
        <authorList>
            <person name="Ji Z."/>
            <person name="Wang M."/>
            <person name="Zhang J."/>
            <person name="Wang N."/>
            <person name="Zhou Z."/>
        </authorList>
    </citation>
    <scope>NUCLEOTIDE SEQUENCE [LARGE SCALE GENOMIC DNA]</scope>
    <source>
        <strain evidence="11 12">YC1</strain>
    </source>
</reference>
<evidence type="ECO:0000259" key="10">
    <source>
        <dbReference type="PROSITE" id="PS00036"/>
    </source>
</evidence>
<accession>A0AAV9TGK5</accession>
<dbReference type="EMBL" id="JASAOK010000030">
    <property type="protein sequence ID" value="KAK6220499.1"/>
    <property type="molecule type" value="Genomic_DNA"/>
</dbReference>
<feature type="compositionally biased region" description="Polar residues" evidence="9">
    <location>
        <begin position="38"/>
        <end position="50"/>
    </location>
</feature>
<protein>
    <recommendedName>
        <fullName evidence="8">Putative transcription factor kapC</fullName>
    </recommendedName>
</protein>
<organism evidence="11 12">
    <name type="scientific">Colletotrichum tabaci</name>
    <dbReference type="NCBI Taxonomy" id="1209068"/>
    <lineage>
        <taxon>Eukaryota</taxon>
        <taxon>Fungi</taxon>
        <taxon>Dikarya</taxon>
        <taxon>Ascomycota</taxon>
        <taxon>Pezizomycotina</taxon>
        <taxon>Sordariomycetes</taxon>
        <taxon>Hypocreomycetidae</taxon>
        <taxon>Glomerellales</taxon>
        <taxon>Glomerellaceae</taxon>
        <taxon>Colletotrichum</taxon>
        <taxon>Colletotrichum destructivum species complex</taxon>
    </lineage>
</organism>
<dbReference type="InterPro" id="IPR004827">
    <property type="entry name" value="bZIP"/>
</dbReference>
<dbReference type="PANTHER" id="PTHR40621:SF11">
    <property type="entry name" value="TRANSCRIPTION FACTOR KAPC-RELATED"/>
    <property type="match status" value="1"/>
</dbReference>
<keyword evidence="4" id="KW-0805">Transcription regulation</keyword>
<feature type="compositionally biased region" description="Pro residues" evidence="9">
    <location>
        <begin position="127"/>
        <end position="136"/>
    </location>
</feature>
<evidence type="ECO:0000256" key="2">
    <source>
        <dbReference type="ARBA" id="ARBA00004123"/>
    </source>
</evidence>
<dbReference type="GO" id="GO:0000976">
    <property type="term" value="F:transcription cis-regulatory region binding"/>
    <property type="evidence" value="ECO:0007669"/>
    <property type="project" value="InterPro"/>
</dbReference>
<dbReference type="GO" id="GO:0001228">
    <property type="term" value="F:DNA-binding transcription activator activity, RNA polymerase II-specific"/>
    <property type="evidence" value="ECO:0007669"/>
    <property type="project" value="TreeGrafter"/>
</dbReference>
<dbReference type="SMART" id="SM00338">
    <property type="entry name" value="BRLZ"/>
    <property type="match status" value="1"/>
</dbReference>
<evidence type="ECO:0000256" key="8">
    <source>
        <dbReference type="ARBA" id="ARBA00044067"/>
    </source>
</evidence>
<comment type="function">
    <text evidence="1">Putative transcription factor.</text>
</comment>
<feature type="compositionally biased region" description="Low complexity" evidence="9">
    <location>
        <begin position="186"/>
        <end position="196"/>
    </location>
</feature>
<evidence type="ECO:0000256" key="9">
    <source>
        <dbReference type="SAM" id="MobiDB-lite"/>
    </source>
</evidence>
<feature type="region of interest" description="Disordered" evidence="9">
    <location>
        <begin position="1"/>
        <end position="203"/>
    </location>
</feature>
<dbReference type="Gene3D" id="1.20.5.170">
    <property type="match status" value="1"/>
</dbReference>
<feature type="compositionally biased region" description="Basic and acidic residues" evidence="9">
    <location>
        <begin position="172"/>
        <end position="183"/>
    </location>
</feature>
<keyword evidence="5" id="KW-0238">DNA-binding</keyword>
<keyword evidence="12" id="KW-1185">Reference proteome</keyword>
<dbReference type="InterPro" id="IPR050936">
    <property type="entry name" value="AP-1-like"/>
</dbReference>
<feature type="compositionally biased region" description="Polar residues" evidence="9">
    <location>
        <begin position="1"/>
        <end position="11"/>
    </location>
</feature>
<proteinExistence type="inferred from homology"/>